<protein>
    <recommendedName>
        <fullName evidence="4">Ribosomal protein L2</fullName>
    </recommendedName>
</protein>
<feature type="compositionally biased region" description="Basic and acidic residues" evidence="1">
    <location>
        <begin position="59"/>
        <end position="72"/>
    </location>
</feature>
<evidence type="ECO:0000313" key="2">
    <source>
        <dbReference type="EMBL" id="GIY15410.1"/>
    </source>
</evidence>
<feature type="region of interest" description="Disordered" evidence="1">
    <location>
        <begin position="45"/>
        <end position="89"/>
    </location>
</feature>
<evidence type="ECO:0008006" key="4">
    <source>
        <dbReference type="Google" id="ProtNLM"/>
    </source>
</evidence>
<evidence type="ECO:0000256" key="1">
    <source>
        <dbReference type="SAM" id="MobiDB-lite"/>
    </source>
</evidence>
<comment type="caution">
    <text evidence="2">The sequence shown here is derived from an EMBL/GenBank/DDBJ whole genome shotgun (WGS) entry which is preliminary data.</text>
</comment>
<gene>
    <name evidence="2" type="ORF">CDAR_8641</name>
</gene>
<name>A0AAV4R573_9ARAC</name>
<keyword evidence="3" id="KW-1185">Reference proteome</keyword>
<dbReference type="EMBL" id="BPLQ01005523">
    <property type="protein sequence ID" value="GIY15410.1"/>
    <property type="molecule type" value="Genomic_DNA"/>
</dbReference>
<organism evidence="2 3">
    <name type="scientific">Caerostris darwini</name>
    <dbReference type="NCBI Taxonomy" id="1538125"/>
    <lineage>
        <taxon>Eukaryota</taxon>
        <taxon>Metazoa</taxon>
        <taxon>Ecdysozoa</taxon>
        <taxon>Arthropoda</taxon>
        <taxon>Chelicerata</taxon>
        <taxon>Arachnida</taxon>
        <taxon>Araneae</taxon>
        <taxon>Araneomorphae</taxon>
        <taxon>Entelegynae</taxon>
        <taxon>Araneoidea</taxon>
        <taxon>Araneidae</taxon>
        <taxon>Caerostris</taxon>
    </lineage>
</organism>
<sequence length="89" mass="9869">MPVFSARGPLRSSTAFRITVLNPSIPYSANSHWISTDAILRHDKPQSQYATIRPLSNRRMGERSGGGRRENLQKGPRPSAAWAGKKNLP</sequence>
<dbReference type="Proteomes" id="UP001054837">
    <property type="component" value="Unassembled WGS sequence"/>
</dbReference>
<reference evidence="2 3" key="1">
    <citation type="submission" date="2021-06" db="EMBL/GenBank/DDBJ databases">
        <title>Caerostris darwini draft genome.</title>
        <authorList>
            <person name="Kono N."/>
            <person name="Arakawa K."/>
        </authorList>
    </citation>
    <scope>NUCLEOTIDE SEQUENCE [LARGE SCALE GENOMIC DNA]</scope>
</reference>
<evidence type="ECO:0000313" key="3">
    <source>
        <dbReference type="Proteomes" id="UP001054837"/>
    </source>
</evidence>
<proteinExistence type="predicted"/>
<dbReference type="AlphaFoldDB" id="A0AAV4R573"/>
<accession>A0AAV4R573</accession>